<sequence length="434" mass="49226">MQEFCPVCMKNGIQTQIKCYQKDLEEAIFMCPSVECPWPFEFQDPIKIKRPILPIGNKNWDEIPQRYLKKNKTFQKDVLDFTLCATPQIPSSNHDINGVQNTDIIAVPEVLDGMTQSVLVDCGGEKKPFEFTINCTNSFDDFNQTSINDVLPELQQSIFSNSVSEELPVKYENSKCPVKNEGTVSNVSSEKSSVSQNYIQPVVIQKKAPRIIQNECLSTNLCVKKVIAKKGPILVQNKENSTNNRIKQQSKLRVKPSFSSFSAPITKFNFDEFKSIKKQKIESMEKKETESTKNKEIVQAIGCYVNYNKLHQNKDDPLPQAVNVQKLSQDKIVNNTSGYEGKDALFQLDAKINELNNSEQTNESNKFDFNGINFDDLLNGDNSNCKNESQKMLNLENNCTDINVNCNVFSLNDTSTETNQMELDLESYLSSITF</sequence>
<dbReference type="EMBL" id="JBJJXI010000022">
    <property type="protein sequence ID" value="KAL3405006.1"/>
    <property type="molecule type" value="Genomic_DNA"/>
</dbReference>
<evidence type="ECO:0000313" key="2">
    <source>
        <dbReference type="Proteomes" id="UP001627154"/>
    </source>
</evidence>
<keyword evidence="2" id="KW-1185">Reference proteome</keyword>
<proteinExistence type="predicted"/>
<reference evidence="1 2" key="1">
    <citation type="journal article" date="2024" name="bioRxiv">
        <title>A reference genome for Trichogramma kaykai: A tiny desert-dwelling parasitoid wasp with competing sex-ratio distorters.</title>
        <authorList>
            <person name="Culotta J."/>
            <person name="Lindsey A.R."/>
        </authorList>
    </citation>
    <scope>NUCLEOTIDE SEQUENCE [LARGE SCALE GENOMIC DNA]</scope>
    <source>
        <strain evidence="1 2">KSX58</strain>
    </source>
</reference>
<evidence type="ECO:0000313" key="1">
    <source>
        <dbReference type="EMBL" id="KAL3405006.1"/>
    </source>
</evidence>
<protein>
    <submittedName>
        <fullName evidence="1">Uncharacterized protein</fullName>
    </submittedName>
</protein>
<comment type="caution">
    <text evidence="1">The sequence shown here is derived from an EMBL/GenBank/DDBJ whole genome shotgun (WGS) entry which is preliminary data.</text>
</comment>
<dbReference type="Proteomes" id="UP001627154">
    <property type="component" value="Unassembled WGS sequence"/>
</dbReference>
<organism evidence="1 2">
    <name type="scientific">Trichogramma kaykai</name>
    <dbReference type="NCBI Taxonomy" id="54128"/>
    <lineage>
        <taxon>Eukaryota</taxon>
        <taxon>Metazoa</taxon>
        <taxon>Ecdysozoa</taxon>
        <taxon>Arthropoda</taxon>
        <taxon>Hexapoda</taxon>
        <taxon>Insecta</taxon>
        <taxon>Pterygota</taxon>
        <taxon>Neoptera</taxon>
        <taxon>Endopterygota</taxon>
        <taxon>Hymenoptera</taxon>
        <taxon>Apocrita</taxon>
        <taxon>Proctotrupomorpha</taxon>
        <taxon>Chalcidoidea</taxon>
        <taxon>Trichogrammatidae</taxon>
        <taxon>Trichogramma</taxon>
    </lineage>
</organism>
<dbReference type="AlphaFoldDB" id="A0ABD2XHQ6"/>
<accession>A0ABD2XHQ6</accession>
<name>A0ABD2XHQ6_9HYME</name>
<gene>
    <name evidence="1" type="ORF">TKK_002646</name>
</gene>